<keyword evidence="1" id="KW-0479">Metal-binding</keyword>
<evidence type="ECO:0000256" key="3">
    <source>
        <dbReference type="ARBA" id="ARBA00022840"/>
    </source>
</evidence>
<proteinExistence type="predicted"/>
<dbReference type="GO" id="GO:0009432">
    <property type="term" value="P:SOS response"/>
    <property type="evidence" value="ECO:0007669"/>
    <property type="project" value="TreeGrafter"/>
</dbReference>
<keyword evidence="6" id="KW-0436">Ligase</keyword>
<keyword evidence="3 4" id="KW-0067">ATP-binding</keyword>
<dbReference type="InterPro" id="IPR054562">
    <property type="entry name" value="LysX/ArgX_preATP_grasp"/>
</dbReference>
<dbReference type="InterPro" id="IPR016185">
    <property type="entry name" value="PreATP-grasp_dom_sf"/>
</dbReference>
<evidence type="ECO:0000313" key="7">
    <source>
        <dbReference type="Proteomes" id="UP000199623"/>
    </source>
</evidence>
<keyword evidence="2 4" id="KW-0547">Nucleotide-binding</keyword>
<dbReference type="InterPro" id="IPR013651">
    <property type="entry name" value="ATP-grasp_RimK-type"/>
</dbReference>
<sequence>MERAVAVLASQVRLEERLLLAALDRRGAAYEQVDPRRLRAVLGARATQGWGTVLNREISHTRAVYAARTLEAMGCVVVNSAAATDVCGDKWRTSLALHAAGVPTPRTALALTPDAALTAVEDMGYPAVIKPLVGSWGRLVTLVPDRHTAETVLEYVAALPSPQSHVVYVQECVPGLDRDLRVIVIGGEVVGATYRRASGWRANVARGARSEPCPVTPDLAGLALAAAAAAGADIAGVDLVEGRDGGLQVLEVNHRVEFGGFQAAHGGRVDVAGRVADHLLSRVAA</sequence>
<dbReference type="Gene3D" id="3.40.50.20">
    <property type="match status" value="1"/>
</dbReference>
<dbReference type="GO" id="GO:0005737">
    <property type="term" value="C:cytoplasm"/>
    <property type="evidence" value="ECO:0007669"/>
    <property type="project" value="TreeGrafter"/>
</dbReference>
<dbReference type="EMBL" id="FNCC01000019">
    <property type="protein sequence ID" value="SDH31587.1"/>
    <property type="molecule type" value="Genomic_DNA"/>
</dbReference>
<name>A0A1G8BED4_9PSEU</name>
<dbReference type="Proteomes" id="UP000199623">
    <property type="component" value="Unassembled WGS sequence"/>
</dbReference>
<dbReference type="SUPFAM" id="SSF56059">
    <property type="entry name" value="Glutathione synthetase ATP-binding domain-like"/>
    <property type="match status" value="1"/>
</dbReference>
<evidence type="ECO:0000256" key="2">
    <source>
        <dbReference type="ARBA" id="ARBA00022741"/>
    </source>
</evidence>
<reference evidence="7" key="1">
    <citation type="submission" date="2016-10" db="EMBL/GenBank/DDBJ databases">
        <authorList>
            <person name="Varghese N."/>
            <person name="Submissions S."/>
        </authorList>
    </citation>
    <scope>NUCLEOTIDE SEQUENCE [LARGE SCALE GENOMIC DNA]</scope>
    <source>
        <strain evidence="7">CGMCC 4.3506</strain>
    </source>
</reference>
<dbReference type="Pfam" id="PF22626">
    <property type="entry name" value="LysX_preATP_grasp"/>
    <property type="match status" value="1"/>
</dbReference>
<dbReference type="GO" id="GO:0018169">
    <property type="term" value="F:ribosomal S6-glutamic acid ligase activity"/>
    <property type="evidence" value="ECO:0007669"/>
    <property type="project" value="TreeGrafter"/>
</dbReference>
<evidence type="ECO:0000313" key="6">
    <source>
        <dbReference type="EMBL" id="SDH31587.1"/>
    </source>
</evidence>
<dbReference type="STRING" id="200378.SAMN05216553_11931"/>
<dbReference type="NCBIfam" id="TIGR00768">
    <property type="entry name" value="rimK_fam"/>
    <property type="match status" value="1"/>
</dbReference>
<evidence type="ECO:0000256" key="4">
    <source>
        <dbReference type="PROSITE-ProRule" id="PRU00409"/>
    </source>
</evidence>
<dbReference type="InterPro" id="IPR004666">
    <property type="entry name" value="Rp_bS6_RimK/Lys_biosynth_LsyX"/>
</dbReference>
<accession>A0A1G8BED4</accession>
<dbReference type="AlphaFoldDB" id="A0A1G8BED4"/>
<gene>
    <name evidence="6" type="ORF">SAMN05216553_11931</name>
</gene>
<evidence type="ECO:0000256" key="1">
    <source>
        <dbReference type="ARBA" id="ARBA00022723"/>
    </source>
</evidence>
<evidence type="ECO:0000259" key="5">
    <source>
        <dbReference type="PROSITE" id="PS50975"/>
    </source>
</evidence>
<feature type="domain" description="ATP-grasp" evidence="5">
    <location>
        <begin position="94"/>
        <end position="285"/>
    </location>
</feature>
<dbReference type="SUPFAM" id="SSF52440">
    <property type="entry name" value="PreATP-grasp domain"/>
    <property type="match status" value="1"/>
</dbReference>
<dbReference type="Gene3D" id="3.30.1490.20">
    <property type="entry name" value="ATP-grasp fold, A domain"/>
    <property type="match status" value="1"/>
</dbReference>
<dbReference type="PROSITE" id="PS50975">
    <property type="entry name" value="ATP_GRASP"/>
    <property type="match status" value="1"/>
</dbReference>
<organism evidence="6 7">
    <name type="scientific">Lentzea fradiae</name>
    <dbReference type="NCBI Taxonomy" id="200378"/>
    <lineage>
        <taxon>Bacteria</taxon>
        <taxon>Bacillati</taxon>
        <taxon>Actinomycetota</taxon>
        <taxon>Actinomycetes</taxon>
        <taxon>Pseudonocardiales</taxon>
        <taxon>Pseudonocardiaceae</taxon>
        <taxon>Lentzea</taxon>
    </lineage>
</organism>
<dbReference type="InterPro" id="IPR013815">
    <property type="entry name" value="ATP_grasp_subdomain_1"/>
</dbReference>
<dbReference type="PANTHER" id="PTHR21621">
    <property type="entry name" value="RIBOSOMAL PROTEIN S6 MODIFICATION PROTEIN"/>
    <property type="match status" value="1"/>
</dbReference>
<dbReference type="InterPro" id="IPR011761">
    <property type="entry name" value="ATP-grasp"/>
</dbReference>
<dbReference type="Pfam" id="PF08443">
    <property type="entry name" value="RimK"/>
    <property type="match status" value="1"/>
</dbReference>
<keyword evidence="7" id="KW-1185">Reference proteome</keyword>
<dbReference type="OrthoDB" id="9803907at2"/>
<dbReference type="PANTHER" id="PTHR21621:SF0">
    <property type="entry name" value="BETA-CITRYLGLUTAMATE SYNTHASE B-RELATED"/>
    <property type="match status" value="1"/>
</dbReference>
<dbReference type="Gene3D" id="3.30.470.20">
    <property type="entry name" value="ATP-grasp fold, B domain"/>
    <property type="match status" value="1"/>
</dbReference>
<dbReference type="GO" id="GO:0046872">
    <property type="term" value="F:metal ion binding"/>
    <property type="evidence" value="ECO:0007669"/>
    <property type="project" value="UniProtKB-KW"/>
</dbReference>
<dbReference type="GO" id="GO:0005524">
    <property type="term" value="F:ATP binding"/>
    <property type="evidence" value="ECO:0007669"/>
    <property type="project" value="UniProtKB-UniRule"/>
</dbReference>
<protein>
    <submittedName>
        <fullName evidence="6">[lysine-biosynthesis-protein LysW]---L-2-aminoadipate ligase</fullName>
    </submittedName>
</protein>